<evidence type="ECO:0000313" key="1">
    <source>
        <dbReference type="EMBL" id="DAF56790.1"/>
    </source>
</evidence>
<sequence>MMNILIEKFPEFLIVNGVECPVKWDFRTVLKCNEIIESVEELTGDSLLKVLLLFYRDCDYFMEEHVDKMFWFFSCGREQSKKKFPRKIAGVNDKQPFDFQEDAGLIYAGFIQQYGIDLQTEEMHWWKFMLLLENLGEDTRLSKVIEYRTMDVSNKNLSKEEREFYRAMQKYYGLEQAPAMDDRTRQIEDALLNGGDVSELLRLKNERT</sequence>
<name>A0A8S5T0P6_9CAUD</name>
<dbReference type="Pfam" id="PF06854">
    <property type="entry name" value="Phage_Gp15"/>
    <property type="match status" value="1"/>
</dbReference>
<dbReference type="InterPro" id="IPR009660">
    <property type="entry name" value="Phage_A500_Gp15"/>
</dbReference>
<accession>A0A8S5T0P6</accession>
<protein>
    <recommendedName>
        <fullName evidence="2">Bacteriophage Gp15 protein</fullName>
    </recommendedName>
</protein>
<organism evidence="1">
    <name type="scientific">Siphoviridae sp. ctKFk2</name>
    <dbReference type="NCBI Taxonomy" id="2827841"/>
    <lineage>
        <taxon>Viruses</taxon>
        <taxon>Duplodnaviria</taxon>
        <taxon>Heunggongvirae</taxon>
        <taxon>Uroviricota</taxon>
        <taxon>Caudoviricetes</taxon>
    </lineage>
</organism>
<reference evidence="1" key="1">
    <citation type="journal article" date="2021" name="Proc. Natl. Acad. Sci. U.S.A.">
        <title>A Catalog of Tens of Thousands of Viruses from Human Metagenomes Reveals Hidden Associations with Chronic Diseases.</title>
        <authorList>
            <person name="Tisza M.J."/>
            <person name="Buck C.B."/>
        </authorList>
    </citation>
    <scope>NUCLEOTIDE SEQUENCE</scope>
    <source>
        <strain evidence="1">CtKFk2</strain>
    </source>
</reference>
<dbReference type="EMBL" id="BK032722">
    <property type="protein sequence ID" value="DAF56790.1"/>
    <property type="molecule type" value="Genomic_DNA"/>
</dbReference>
<proteinExistence type="predicted"/>
<evidence type="ECO:0008006" key="2">
    <source>
        <dbReference type="Google" id="ProtNLM"/>
    </source>
</evidence>